<evidence type="ECO:0000313" key="3">
    <source>
        <dbReference type="EMBL" id="KXZ55307.1"/>
    </source>
</evidence>
<sequence length="258" mass="27550">MALEERQRVWDAMRAVASERYAAGVMPDWFDPAWLYQEEAPINQVSRTPRPSSLDEQLGLADTGGGGPGDSGGDDGPGLPRGGSGGDSGWWREDDPYWMLRNWGDHPMRWWTLGFAAVLAVGGLATTLTTGYTEAMQLGWGAAALLVVAGAAMSDAASLPGALGVKLAFAVCALVAAKEACWGWQHKRRRSLAASAPRLELCGLLSLAMCAGYLLTDMSALGEVSLPTNPGAVFKSPDVAYRSSVWNKWGYGQVQMRV</sequence>
<proteinExistence type="predicted"/>
<organism evidence="3 4">
    <name type="scientific">Gonium pectorale</name>
    <name type="common">Green alga</name>
    <dbReference type="NCBI Taxonomy" id="33097"/>
    <lineage>
        <taxon>Eukaryota</taxon>
        <taxon>Viridiplantae</taxon>
        <taxon>Chlorophyta</taxon>
        <taxon>core chlorophytes</taxon>
        <taxon>Chlorophyceae</taxon>
        <taxon>CS clade</taxon>
        <taxon>Chlamydomonadales</taxon>
        <taxon>Volvocaceae</taxon>
        <taxon>Gonium</taxon>
    </lineage>
</organism>
<comment type="caution">
    <text evidence="3">The sequence shown here is derived from an EMBL/GenBank/DDBJ whole genome shotgun (WGS) entry which is preliminary data.</text>
</comment>
<reference evidence="4" key="1">
    <citation type="journal article" date="2016" name="Nat. Commun.">
        <title>The Gonium pectorale genome demonstrates co-option of cell cycle regulation during the evolution of multicellularity.</title>
        <authorList>
            <person name="Hanschen E.R."/>
            <person name="Marriage T.N."/>
            <person name="Ferris P.J."/>
            <person name="Hamaji T."/>
            <person name="Toyoda A."/>
            <person name="Fujiyama A."/>
            <person name="Neme R."/>
            <person name="Noguchi H."/>
            <person name="Minakuchi Y."/>
            <person name="Suzuki M."/>
            <person name="Kawai-Toyooka H."/>
            <person name="Smith D.R."/>
            <person name="Sparks H."/>
            <person name="Anderson J."/>
            <person name="Bakaric R."/>
            <person name="Luria V."/>
            <person name="Karger A."/>
            <person name="Kirschner M.W."/>
            <person name="Durand P.M."/>
            <person name="Michod R.E."/>
            <person name="Nozaki H."/>
            <person name="Olson B.J."/>
        </authorList>
    </citation>
    <scope>NUCLEOTIDE SEQUENCE [LARGE SCALE GENOMIC DNA]</scope>
    <source>
        <strain evidence="4">NIES-2863</strain>
    </source>
</reference>
<feature type="compositionally biased region" description="Gly residues" evidence="1">
    <location>
        <begin position="62"/>
        <end position="88"/>
    </location>
</feature>
<keyword evidence="2" id="KW-0472">Membrane</keyword>
<evidence type="ECO:0000313" key="4">
    <source>
        <dbReference type="Proteomes" id="UP000075714"/>
    </source>
</evidence>
<name>A0A150GZG2_GONPE</name>
<feature type="transmembrane region" description="Helical" evidence="2">
    <location>
        <begin position="198"/>
        <end position="216"/>
    </location>
</feature>
<evidence type="ECO:0000256" key="2">
    <source>
        <dbReference type="SAM" id="Phobius"/>
    </source>
</evidence>
<dbReference type="OrthoDB" id="540501at2759"/>
<keyword evidence="2" id="KW-0812">Transmembrane</keyword>
<accession>A0A150GZG2</accession>
<dbReference type="AlphaFoldDB" id="A0A150GZG2"/>
<dbReference type="Proteomes" id="UP000075714">
    <property type="component" value="Unassembled WGS sequence"/>
</dbReference>
<keyword evidence="2" id="KW-1133">Transmembrane helix</keyword>
<protein>
    <submittedName>
        <fullName evidence="3">Uncharacterized protein</fullName>
    </submittedName>
</protein>
<feature type="compositionally biased region" description="Polar residues" evidence="1">
    <location>
        <begin position="45"/>
        <end position="55"/>
    </location>
</feature>
<feature type="region of interest" description="Disordered" evidence="1">
    <location>
        <begin position="45"/>
        <end position="88"/>
    </location>
</feature>
<feature type="transmembrane region" description="Helical" evidence="2">
    <location>
        <begin position="108"/>
        <end position="128"/>
    </location>
</feature>
<gene>
    <name evidence="3" type="ORF">GPECTOR_3g441</name>
</gene>
<feature type="transmembrane region" description="Helical" evidence="2">
    <location>
        <begin position="159"/>
        <end position="177"/>
    </location>
</feature>
<keyword evidence="4" id="KW-1185">Reference proteome</keyword>
<evidence type="ECO:0000256" key="1">
    <source>
        <dbReference type="SAM" id="MobiDB-lite"/>
    </source>
</evidence>
<dbReference type="EMBL" id="LSYV01000004">
    <property type="protein sequence ID" value="KXZ55307.1"/>
    <property type="molecule type" value="Genomic_DNA"/>
</dbReference>